<protein>
    <submittedName>
        <fullName evidence="3">Uncharacterized protein</fullName>
    </submittedName>
</protein>
<comment type="caution">
    <text evidence="3">The sequence shown here is derived from an EMBL/GenBank/DDBJ whole genome shotgun (WGS) entry which is preliminary data.</text>
</comment>
<feature type="region of interest" description="Disordered" evidence="1">
    <location>
        <begin position="170"/>
        <end position="196"/>
    </location>
</feature>
<keyword evidence="4" id="KW-1185">Reference proteome</keyword>
<gene>
    <name evidence="3" type="ORF">AAF712_004948</name>
</gene>
<keyword evidence="2" id="KW-0812">Transmembrane</keyword>
<feature type="compositionally biased region" description="Polar residues" evidence="1">
    <location>
        <begin position="180"/>
        <end position="196"/>
    </location>
</feature>
<dbReference type="Proteomes" id="UP001437256">
    <property type="component" value="Unassembled WGS sequence"/>
</dbReference>
<reference evidence="3 4" key="1">
    <citation type="submission" date="2024-05" db="EMBL/GenBank/DDBJ databases">
        <title>A draft genome resource for the thread blight pathogen Marasmius tenuissimus strain MS-2.</title>
        <authorList>
            <person name="Yulfo-Soto G.E."/>
            <person name="Baruah I.K."/>
            <person name="Amoako-Attah I."/>
            <person name="Bukari Y."/>
            <person name="Meinhardt L.W."/>
            <person name="Bailey B.A."/>
            <person name="Cohen S.P."/>
        </authorList>
    </citation>
    <scope>NUCLEOTIDE SEQUENCE [LARGE SCALE GENOMIC DNA]</scope>
    <source>
        <strain evidence="3 4">MS-2</strain>
    </source>
</reference>
<evidence type="ECO:0000256" key="2">
    <source>
        <dbReference type="SAM" id="Phobius"/>
    </source>
</evidence>
<feature type="transmembrane region" description="Helical" evidence="2">
    <location>
        <begin position="117"/>
        <end position="138"/>
    </location>
</feature>
<evidence type="ECO:0000256" key="1">
    <source>
        <dbReference type="SAM" id="MobiDB-lite"/>
    </source>
</evidence>
<sequence length="244" mass="25582">MCISAITANRKPILCVAILNYSERTRLRQIFKSYLGSYISTQFNAVVDLATSGGSNIYSSQYDGPTGVQFNNDWQAGAVAALLGGLAVGGNNASTAPPGDPYAGSEPRSQSSSVGTIVGGAIGGIVLAGITVASLWGYRRRIRAKSQDHGIVAPYEAPTPPGLDIALRSAGKHQPPPPSGTTAVLGSGEASSDGGTSTLRLMEELVAALNRRVGNERRWDLNEPPPEYSTQVERGLLERGIRAD</sequence>
<proteinExistence type="predicted"/>
<accession>A0ABR3A3H4</accession>
<name>A0ABR3A3H4_9AGAR</name>
<dbReference type="EMBL" id="JBBXMP010000021">
    <property type="protein sequence ID" value="KAL0068045.1"/>
    <property type="molecule type" value="Genomic_DNA"/>
</dbReference>
<evidence type="ECO:0000313" key="4">
    <source>
        <dbReference type="Proteomes" id="UP001437256"/>
    </source>
</evidence>
<keyword evidence="2" id="KW-1133">Transmembrane helix</keyword>
<keyword evidence="2" id="KW-0472">Membrane</keyword>
<evidence type="ECO:0000313" key="3">
    <source>
        <dbReference type="EMBL" id="KAL0068045.1"/>
    </source>
</evidence>
<organism evidence="3 4">
    <name type="scientific">Marasmius tenuissimus</name>
    <dbReference type="NCBI Taxonomy" id="585030"/>
    <lineage>
        <taxon>Eukaryota</taxon>
        <taxon>Fungi</taxon>
        <taxon>Dikarya</taxon>
        <taxon>Basidiomycota</taxon>
        <taxon>Agaricomycotina</taxon>
        <taxon>Agaricomycetes</taxon>
        <taxon>Agaricomycetidae</taxon>
        <taxon>Agaricales</taxon>
        <taxon>Marasmiineae</taxon>
        <taxon>Marasmiaceae</taxon>
        <taxon>Marasmius</taxon>
    </lineage>
</organism>